<reference evidence="2 3" key="1">
    <citation type="submission" date="2024-03" db="EMBL/GenBank/DDBJ databases">
        <title>Community enrichment and isolation of bacterial strains for fucoidan degradation.</title>
        <authorList>
            <person name="Sichert A."/>
        </authorList>
    </citation>
    <scope>NUCLEOTIDE SEQUENCE [LARGE SCALE GENOMIC DNA]</scope>
    <source>
        <strain evidence="2 3">AS81</strain>
    </source>
</reference>
<keyword evidence="1" id="KW-0472">Membrane</keyword>
<name>A0ABU9U400_9GAMM</name>
<keyword evidence="1" id="KW-1133">Transmembrane helix</keyword>
<evidence type="ECO:0000313" key="3">
    <source>
        <dbReference type="Proteomes" id="UP001388366"/>
    </source>
</evidence>
<keyword evidence="1" id="KW-0812">Transmembrane</keyword>
<evidence type="ECO:0008006" key="4">
    <source>
        <dbReference type="Google" id="ProtNLM"/>
    </source>
</evidence>
<organism evidence="2 3">
    <name type="scientific">Pseudoalteromonas neustonica</name>
    <dbReference type="NCBI Taxonomy" id="1840331"/>
    <lineage>
        <taxon>Bacteria</taxon>
        <taxon>Pseudomonadati</taxon>
        <taxon>Pseudomonadota</taxon>
        <taxon>Gammaproteobacteria</taxon>
        <taxon>Alteromonadales</taxon>
        <taxon>Pseudoalteromonadaceae</taxon>
        <taxon>Pseudoalteromonas</taxon>
    </lineage>
</organism>
<keyword evidence="3" id="KW-1185">Reference proteome</keyword>
<dbReference type="EMBL" id="JBBMQU010000024">
    <property type="protein sequence ID" value="MEM5551764.1"/>
    <property type="molecule type" value="Genomic_DNA"/>
</dbReference>
<dbReference type="Proteomes" id="UP001388366">
    <property type="component" value="Unassembled WGS sequence"/>
</dbReference>
<comment type="caution">
    <text evidence="2">The sequence shown here is derived from an EMBL/GenBank/DDBJ whole genome shotgun (WGS) entry which is preliminary data.</text>
</comment>
<dbReference type="RefSeq" id="WP_170173908.1">
    <property type="nucleotide sequence ID" value="NZ_JBBMQU010000024.1"/>
</dbReference>
<sequence length="305" mass="34502">MKYQKGQSIVELSIFITFIIAPLMLLLPYFSKIIEAKHYSDMSSRYIAWERTAWLERTPGNWSGNRATLAIKNSVKVHKEVPWRILKGHNSNIFSDTADQEWKKDDAAVYLKFNQGSQTSEEFLLAEFNPEEDDTNNHVYFDPKSSNKSVPGAAASLISAALSVLSIGNFSVEKKGYYEANHKIQITSHKLLEFINEDDQENPPNANAEVENKRPHQFELPIESKTYLIASGWNAGGQRHNEKRVRSLVPSSLLDAGIINTLRDGLSQVPIAKRLKSNYLKFGYIKIDELPNSRKGNTNTQGNTQ</sequence>
<gene>
    <name evidence="2" type="ORF">WNY63_13600</name>
</gene>
<evidence type="ECO:0000256" key="1">
    <source>
        <dbReference type="SAM" id="Phobius"/>
    </source>
</evidence>
<proteinExistence type="predicted"/>
<evidence type="ECO:0000313" key="2">
    <source>
        <dbReference type="EMBL" id="MEM5551764.1"/>
    </source>
</evidence>
<feature type="transmembrane region" description="Helical" evidence="1">
    <location>
        <begin position="12"/>
        <end position="30"/>
    </location>
</feature>
<accession>A0ABU9U400</accession>
<protein>
    <recommendedName>
        <fullName evidence="4">Pilus assembly protein</fullName>
    </recommendedName>
</protein>